<accession>A0A7W8QIT5</accession>
<evidence type="ECO:0000256" key="1">
    <source>
        <dbReference type="SAM" id="Phobius"/>
    </source>
</evidence>
<keyword evidence="3" id="KW-1185">Reference proteome</keyword>
<dbReference type="Proteomes" id="UP000572635">
    <property type="component" value="Unassembled WGS sequence"/>
</dbReference>
<evidence type="ECO:0000313" key="3">
    <source>
        <dbReference type="Proteomes" id="UP000572635"/>
    </source>
</evidence>
<name>A0A7W8QIT5_9ACTN</name>
<feature type="transmembrane region" description="Helical" evidence="1">
    <location>
        <begin position="9"/>
        <end position="30"/>
    </location>
</feature>
<feature type="transmembrane region" description="Helical" evidence="1">
    <location>
        <begin position="74"/>
        <end position="95"/>
    </location>
</feature>
<evidence type="ECO:0000313" key="2">
    <source>
        <dbReference type="EMBL" id="MBB5430533.1"/>
    </source>
</evidence>
<sequence length="100" mass="10630">MLSENRRIYLLLNIIVYGILIAMMIVTPLVPGMYEAGLERQEAFLGAPGASVVTDAYAGGDIATTTLLTFLANLLFAALLATTLPSLVIPFFGVVRPGNT</sequence>
<organism evidence="2 3">
    <name type="scientific">Nocardiopsis composta</name>
    <dbReference type="NCBI Taxonomy" id="157465"/>
    <lineage>
        <taxon>Bacteria</taxon>
        <taxon>Bacillati</taxon>
        <taxon>Actinomycetota</taxon>
        <taxon>Actinomycetes</taxon>
        <taxon>Streptosporangiales</taxon>
        <taxon>Nocardiopsidaceae</taxon>
        <taxon>Nocardiopsis</taxon>
    </lineage>
</organism>
<reference evidence="2 3" key="1">
    <citation type="submission" date="2020-08" db="EMBL/GenBank/DDBJ databases">
        <title>Sequencing the genomes of 1000 actinobacteria strains.</title>
        <authorList>
            <person name="Klenk H.-P."/>
        </authorList>
    </citation>
    <scope>NUCLEOTIDE SEQUENCE [LARGE SCALE GENOMIC DNA]</scope>
    <source>
        <strain evidence="2 3">DSM 44551</strain>
    </source>
</reference>
<dbReference type="EMBL" id="JACHDB010000001">
    <property type="protein sequence ID" value="MBB5430533.1"/>
    <property type="molecule type" value="Genomic_DNA"/>
</dbReference>
<keyword evidence="1" id="KW-0472">Membrane</keyword>
<keyword evidence="1" id="KW-1133">Transmembrane helix</keyword>
<proteinExistence type="predicted"/>
<dbReference type="AlphaFoldDB" id="A0A7W8QIT5"/>
<gene>
    <name evidence="2" type="ORF">HDA36_000617</name>
</gene>
<dbReference type="RefSeq" id="WP_246528165.1">
    <property type="nucleotide sequence ID" value="NZ_BAAAJD010000023.1"/>
</dbReference>
<comment type="caution">
    <text evidence="2">The sequence shown here is derived from an EMBL/GenBank/DDBJ whole genome shotgun (WGS) entry which is preliminary data.</text>
</comment>
<keyword evidence="1" id="KW-0812">Transmembrane</keyword>
<protein>
    <submittedName>
        <fullName evidence="2">Putative membrane protein</fullName>
    </submittedName>
</protein>